<dbReference type="OrthoDB" id="3694837at2"/>
<evidence type="ECO:0000313" key="3">
    <source>
        <dbReference type="Proteomes" id="UP000298218"/>
    </source>
</evidence>
<dbReference type="Proteomes" id="UP000298218">
    <property type="component" value="Unassembled WGS sequence"/>
</dbReference>
<keyword evidence="3" id="KW-1185">Reference proteome</keyword>
<proteinExistence type="predicted"/>
<dbReference type="Pfam" id="PF20020">
    <property type="entry name" value="DUF6431"/>
    <property type="match status" value="1"/>
</dbReference>
<evidence type="ECO:0000313" key="2">
    <source>
        <dbReference type="EMBL" id="TFD75324.1"/>
    </source>
</evidence>
<accession>A0A4Y8KII5</accession>
<sequence>MEPDAMIVVASLEQAEALFDAGQLGCPGCPGCPGALRPHGYGRIRRVRSLGEAPVTVRPRRARCPECAATHMLLPAALVLRRADTAQVIGTALASKARGDGPRTIATQLGRPVSTVRRWLRRAREPQADWLQEQGVQHAYRADPDILNRDLVWPTPLGDALNLLAGAALACQQRWDSPLPVWTLIGMFTRGQLLPPPLRT</sequence>
<organism evidence="2 3">
    <name type="scientific">Cryobacterium psychrophilum</name>
    <dbReference type="NCBI Taxonomy" id="41988"/>
    <lineage>
        <taxon>Bacteria</taxon>
        <taxon>Bacillati</taxon>
        <taxon>Actinomycetota</taxon>
        <taxon>Actinomycetes</taxon>
        <taxon>Micrococcales</taxon>
        <taxon>Microbacteriaceae</taxon>
        <taxon>Cryobacterium</taxon>
    </lineage>
</organism>
<reference evidence="2 3" key="1">
    <citation type="submission" date="2019-03" db="EMBL/GenBank/DDBJ databases">
        <title>Genomics of glacier-inhabiting Cryobacterium strains.</title>
        <authorList>
            <person name="Liu Q."/>
            <person name="Xin Y.-H."/>
        </authorList>
    </citation>
    <scope>NUCLEOTIDE SEQUENCE [LARGE SCALE GENOMIC DNA]</scope>
    <source>
        <strain evidence="2 3">CGMCC 1.4292</strain>
    </source>
</reference>
<dbReference type="InterPro" id="IPR045536">
    <property type="entry name" value="DUF6431"/>
</dbReference>
<dbReference type="EMBL" id="SOHQ01000044">
    <property type="protein sequence ID" value="TFD75324.1"/>
    <property type="molecule type" value="Genomic_DNA"/>
</dbReference>
<gene>
    <name evidence="2" type="ORF">E3T53_16090</name>
</gene>
<evidence type="ECO:0000259" key="1">
    <source>
        <dbReference type="Pfam" id="PF20020"/>
    </source>
</evidence>
<name>A0A4Y8KII5_9MICO</name>
<comment type="caution">
    <text evidence="2">The sequence shown here is derived from an EMBL/GenBank/DDBJ whole genome shotgun (WGS) entry which is preliminary data.</text>
</comment>
<protein>
    <submittedName>
        <fullName evidence="2">Helix-turn-helix domain-containing protein</fullName>
    </submittedName>
</protein>
<feature type="domain" description="DUF6431" evidence="1">
    <location>
        <begin position="29"/>
        <end position="119"/>
    </location>
</feature>
<dbReference type="AlphaFoldDB" id="A0A4Y8KII5"/>